<dbReference type="InterPro" id="IPR008278">
    <property type="entry name" value="4-PPantetheinyl_Trfase_dom"/>
</dbReference>
<keyword evidence="8" id="KW-0963">Cytoplasm</keyword>
<keyword evidence="5 8" id="KW-0460">Magnesium</keyword>
<evidence type="ECO:0000256" key="1">
    <source>
        <dbReference type="ARBA" id="ARBA00022516"/>
    </source>
</evidence>
<sequence>MINGIGIDIAELNRFHHDRQQRLAEKILTETELQQFQNCKTEKRKLEFLAGRFAAKEAFAKAYGTGIGKLAFKDIEVTTNQLGAPSIQSFHTARQNVFLSISHSEHYAVAQVIIES</sequence>
<reference evidence="10 11" key="1">
    <citation type="submission" date="2018-06" db="EMBL/GenBank/DDBJ databases">
        <title>Genomic Encyclopedia of Type Strains, Phase IV (KMG-IV): sequencing the most valuable type-strain genomes for metagenomic binning, comparative biology and taxonomic classification.</title>
        <authorList>
            <person name="Goeker M."/>
        </authorList>
    </citation>
    <scope>NUCLEOTIDE SEQUENCE [LARGE SCALE GENOMIC DNA]</scope>
    <source>
        <strain evidence="10 11">DSM 15140</strain>
    </source>
</reference>
<dbReference type="NCBIfam" id="TIGR00556">
    <property type="entry name" value="pantethn_trn"/>
    <property type="match status" value="1"/>
</dbReference>
<comment type="catalytic activity">
    <reaction evidence="8">
        <text>apo-[ACP] + CoA = holo-[ACP] + adenosine 3',5'-bisphosphate + H(+)</text>
        <dbReference type="Rhea" id="RHEA:12068"/>
        <dbReference type="Rhea" id="RHEA-COMP:9685"/>
        <dbReference type="Rhea" id="RHEA-COMP:9690"/>
        <dbReference type="ChEBI" id="CHEBI:15378"/>
        <dbReference type="ChEBI" id="CHEBI:29999"/>
        <dbReference type="ChEBI" id="CHEBI:57287"/>
        <dbReference type="ChEBI" id="CHEBI:58343"/>
        <dbReference type="ChEBI" id="CHEBI:64479"/>
        <dbReference type="EC" id="2.7.8.7"/>
    </reaction>
</comment>
<keyword evidence="1 8" id="KW-0444">Lipid biosynthesis</keyword>
<dbReference type="EC" id="2.7.8.7" evidence="8"/>
<evidence type="ECO:0000256" key="6">
    <source>
        <dbReference type="ARBA" id="ARBA00023098"/>
    </source>
</evidence>
<dbReference type="GO" id="GO:0000287">
    <property type="term" value="F:magnesium ion binding"/>
    <property type="evidence" value="ECO:0007669"/>
    <property type="project" value="UniProtKB-UniRule"/>
</dbReference>
<feature type="domain" description="4'-phosphopantetheinyl transferase" evidence="9">
    <location>
        <begin position="4"/>
        <end position="110"/>
    </location>
</feature>
<feature type="binding site" evidence="8">
    <location>
        <position position="8"/>
    </location>
    <ligand>
        <name>Mg(2+)</name>
        <dbReference type="ChEBI" id="CHEBI:18420"/>
    </ligand>
</feature>
<dbReference type="GO" id="GO:0005737">
    <property type="term" value="C:cytoplasm"/>
    <property type="evidence" value="ECO:0007669"/>
    <property type="project" value="UniProtKB-SubCell"/>
</dbReference>
<dbReference type="EMBL" id="QNRI01000003">
    <property type="protein sequence ID" value="RBO99702.1"/>
    <property type="molecule type" value="Genomic_DNA"/>
</dbReference>
<evidence type="ECO:0000313" key="11">
    <source>
        <dbReference type="Proteomes" id="UP000252254"/>
    </source>
</evidence>
<keyword evidence="2 8" id="KW-0808">Transferase</keyword>
<keyword evidence="6 8" id="KW-0443">Lipid metabolism</keyword>
<dbReference type="RefSeq" id="WP_113867782.1">
    <property type="nucleotide sequence ID" value="NZ_BAABQN010000011.1"/>
</dbReference>
<dbReference type="HAMAP" id="MF_00101">
    <property type="entry name" value="AcpS"/>
    <property type="match status" value="1"/>
</dbReference>
<dbReference type="GO" id="GO:0008897">
    <property type="term" value="F:holo-[acyl-carrier-protein] synthase activity"/>
    <property type="evidence" value="ECO:0007669"/>
    <property type="project" value="UniProtKB-UniRule"/>
</dbReference>
<protein>
    <recommendedName>
        <fullName evidence="8">Holo-[acyl-carrier-protein] synthase</fullName>
        <shortName evidence="8">Holo-ACP synthase</shortName>
        <ecNumber evidence="8">2.7.8.7</ecNumber>
    </recommendedName>
    <alternativeName>
        <fullName evidence="8">4'-phosphopantetheinyl transferase AcpS</fullName>
    </alternativeName>
</protein>
<evidence type="ECO:0000256" key="5">
    <source>
        <dbReference type="ARBA" id="ARBA00022842"/>
    </source>
</evidence>
<dbReference type="Pfam" id="PF01648">
    <property type="entry name" value="ACPS"/>
    <property type="match status" value="1"/>
</dbReference>
<gene>
    <name evidence="8" type="primary">acpS</name>
    <name evidence="10" type="ORF">DES48_10327</name>
</gene>
<comment type="similarity">
    <text evidence="8">Belongs to the P-Pant transferase superfamily. AcpS family.</text>
</comment>
<comment type="subcellular location">
    <subcellularLocation>
        <location evidence="8">Cytoplasm</location>
    </subcellularLocation>
</comment>
<comment type="cofactor">
    <cofactor evidence="8">
        <name>Mg(2+)</name>
        <dbReference type="ChEBI" id="CHEBI:18420"/>
    </cofactor>
</comment>
<dbReference type="SUPFAM" id="SSF56214">
    <property type="entry name" value="4'-phosphopantetheinyl transferase"/>
    <property type="match status" value="1"/>
</dbReference>
<evidence type="ECO:0000256" key="7">
    <source>
        <dbReference type="ARBA" id="ARBA00023160"/>
    </source>
</evidence>
<dbReference type="Proteomes" id="UP000252254">
    <property type="component" value="Unassembled WGS sequence"/>
</dbReference>
<dbReference type="InterPro" id="IPR004568">
    <property type="entry name" value="Ppantetheine-prot_Trfase_dom"/>
</dbReference>
<keyword evidence="3 8" id="KW-0479">Metal-binding</keyword>
<feature type="binding site" evidence="8">
    <location>
        <position position="57"/>
    </location>
    <ligand>
        <name>Mg(2+)</name>
        <dbReference type="ChEBI" id="CHEBI:18420"/>
    </ligand>
</feature>
<comment type="function">
    <text evidence="8">Transfers the 4'-phosphopantetheine moiety from coenzyme A to a Ser of acyl-carrier-protein.</text>
</comment>
<dbReference type="STRING" id="200904.GCA_900168775_03280"/>
<dbReference type="OrthoDB" id="517356at2"/>
<evidence type="ECO:0000256" key="4">
    <source>
        <dbReference type="ARBA" id="ARBA00022832"/>
    </source>
</evidence>
<evidence type="ECO:0000256" key="8">
    <source>
        <dbReference type="HAMAP-Rule" id="MF_00101"/>
    </source>
</evidence>
<comment type="caution">
    <text evidence="10">The sequence shown here is derived from an EMBL/GenBank/DDBJ whole genome shotgun (WGS) entry which is preliminary data.</text>
</comment>
<keyword evidence="11" id="KW-1185">Reference proteome</keyword>
<dbReference type="InterPro" id="IPR002582">
    <property type="entry name" value="ACPS"/>
</dbReference>
<accession>A0A366EBK1</accession>
<name>A0A366EBK1_9BACI</name>
<evidence type="ECO:0000259" key="9">
    <source>
        <dbReference type="Pfam" id="PF01648"/>
    </source>
</evidence>
<dbReference type="Gene3D" id="3.90.470.20">
    <property type="entry name" value="4'-phosphopantetheinyl transferase domain"/>
    <property type="match status" value="1"/>
</dbReference>
<dbReference type="InterPro" id="IPR037143">
    <property type="entry name" value="4-PPantetheinyl_Trfase_dom_sf"/>
</dbReference>
<evidence type="ECO:0000256" key="2">
    <source>
        <dbReference type="ARBA" id="ARBA00022679"/>
    </source>
</evidence>
<evidence type="ECO:0000256" key="3">
    <source>
        <dbReference type="ARBA" id="ARBA00022723"/>
    </source>
</evidence>
<organism evidence="10 11">
    <name type="scientific">Paraliobacillus ryukyuensis</name>
    <dbReference type="NCBI Taxonomy" id="200904"/>
    <lineage>
        <taxon>Bacteria</taxon>
        <taxon>Bacillati</taxon>
        <taxon>Bacillota</taxon>
        <taxon>Bacilli</taxon>
        <taxon>Bacillales</taxon>
        <taxon>Bacillaceae</taxon>
        <taxon>Paraliobacillus</taxon>
    </lineage>
</organism>
<keyword evidence="4 8" id="KW-0276">Fatty acid metabolism</keyword>
<dbReference type="NCBIfam" id="TIGR00516">
    <property type="entry name" value="acpS"/>
    <property type="match status" value="1"/>
</dbReference>
<keyword evidence="7 8" id="KW-0275">Fatty acid biosynthesis</keyword>
<dbReference type="GO" id="GO:0006633">
    <property type="term" value="P:fatty acid biosynthetic process"/>
    <property type="evidence" value="ECO:0007669"/>
    <property type="project" value="UniProtKB-UniRule"/>
</dbReference>
<proteinExistence type="inferred from homology"/>
<dbReference type="AlphaFoldDB" id="A0A366EBK1"/>
<evidence type="ECO:0000313" key="10">
    <source>
        <dbReference type="EMBL" id="RBO99702.1"/>
    </source>
</evidence>